<organism evidence="4 5">
    <name type="scientific">Trema orientale</name>
    <name type="common">Charcoal tree</name>
    <name type="synonym">Celtis orientalis</name>
    <dbReference type="NCBI Taxonomy" id="63057"/>
    <lineage>
        <taxon>Eukaryota</taxon>
        <taxon>Viridiplantae</taxon>
        <taxon>Streptophyta</taxon>
        <taxon>Embryophyta</taxon>
        <taxon>Tracheophyta</taxon>
        <taxon>Spermatophyta</taxon>
        <taxon>Magnoliopsida</taxon>
        <taxon>eudicotyledons</taxon>
        <taxon>Gunneridae</taxon>
        <taxon>Pentapetalae</taxon>
        <taxon>rosids</taxon>
        <taxon>fabids</taxon>
        <taxon>Rosales</taxon>
        <taxon>Cannabaceae</taxon>
        <taxon>Trema</taxon>
    </lineage>
</organism>
<dbReference type="Proteomes" id="UP000237000">
    <property type="component" value="Unassembled WGS sequence"/>
</dbReference>
<dbReference type="PANTHER" id="PTHR33232:SF18">
    <property type="entry name" value="PROTEIN SIEVE ELEMENT OCCLUSION B-LIKE"/>
    <property type="match status" value="1"/>
</dbReference>
<dbReference type="InterPro" id="IPR027944">
    <property type="entry name" value="SEO_C"/>
</dbReference>
<sequence length="723" mass="82610">MAAVRNAHNYIAGIFGAKPPRRSFSLKASSEHDDQRSVDGFVEFNPFNSTDDILITKICSTHINTVSSFDYSSLFAIVKNILERSTEIVDEIVQNKGNPLSTEKKALTPINTNFNAPLCSLRQIVCEIMSCDNQCGPEAAHKTTMSILSKLSTNSWEAKAVLALAAFAMEYGDFNWLYYQTQLHQSGENDQEFVRSLGTLKRVFVFANSSELLKKRQPQAHFELKYLNDLIRTALQVIETFFKVVKLSAKYDLKGQSALPITIVVYWIIITVVACATTVTSLTCEGIDKTTQDLHNYSAKLGSILEILTERLNDLKEKKEEADRYWALKTTFENPTDNVEVLNAMFLTQENVVPLIDCHTNTTIDIEELRGLKVFLLISGLDISHDDICRIEKVHKKIEEEKVEGENEEYKIVWIPIVENWTNENQKEFERVRSKMKWYAVKSVSRTVGIKFIQEEWHFKGKTTFVVMNQQGKVENSDAFPLICLGGAEAFPFDEEAANRILEEVNWLKTVISKMEVEHLKELISDKERHIFLYGGTDQEWIKNFEGMVKTLVENCQSEVKISWFCVGKTEKESKDTVSSEFWSGVEHLFFTKVNNKKSDFVTQEIQRLLSYKYEEGWVLVSKGSHPVKSGHGVTILKALQEFNYKLEESTEVIDQDRTFTEIFLECHEKVVGLFGERCCRLHIQGFLGKQLEEKTCAVCSATMEMMIVYECCHKGSNLAAHR</sequence>
<dbReference type="Pfam" id="PF14576">
    <property type="entry name" value="SEO_N"/>
    <property type="match status" value="1"/>
</dbReference>
<dbReference type="InParanoid" id="A0A2P5EQC5"/>
<feature type="domain" description="Sieve element occlusion C-terminal" evidence="3">
    <location>
        <begin position="519"/>
        <end position="574"/>
    </location>
</feature>
<keyword evidence="1" id="KW-1133">Transmembrane helix</keyword>
<keyword evidence="1" id="KW-0472">Membrane</keyword>
<dbReference type="PANTHER" id="PTHR33232">
    <property type="entry name" value="PROTEIN SIEVE ELEMENT OCCLUSION B-LIKE"/>
    <property type="match status" value="1"/>
</dbReference>
<keyword evidence="5" id="KW-1185">Reference proteome</keyword>
<reference evidence="5" key="1">
    <citation type="submission" date="2016-06" db="EMBL/GenBank/DDBJ databases">
        <title>Parallel loss of symbiosis genes in relatives of nitrogen-fixing non-legume Parasponia.</title>
        <authorList>
            <person name="Van Velzen R."/>
            <person name="Holmer R."/>
            <person name="Bu F."/>
            <person name="Rutten L."/>
            <person name="Van Zeijl A."/>
            <person name="Liu W."/>
            <person name="Santuari L."/>
            <person name="Cao Q."/>
            <person name="Sharma T."/>
            <person name="Shen D."/>
            <person name="Roswanjaya Y."/>
            <person name="Wardhani T."/>
            <person name="Kalhor M.S."/>
            <person name="Jansen J."/>
            <person name="Van den Hoogen J."/>
            <person name="Gungor B."/>
            <person name="Hartog M."/>
            <person name="Hontelez J."/>
            <person name="Verver J."/>
            <person name="Yang W.-C."/>
            <person name="Schijlen E."/>
            <person name="Repin R."/>
            <person name="Schilthuizen M."/>
            <person name="Schranz E."/>
            <person name="Heidstra R."/>
            <person name="Miyata K."/>
            <person name="Fedorova E."/>
            <person name="Kohlen W."/>
            <person name="Bisseling T."/>
            <person name="Smit S."/>
            <person name="Geurts R."/>
        </authorList>
    </citation>
    <scope>NUCLEOTIDE SEQUENCE [LARGE SCALE GENOMIC DNA]</scope>
    <source>
        <strain evidence="5">cv. RG33-2</strain>
    </source>
</reference>
<dbReference type="AlphaFoldDB" id="A0A2P5EQC5"/>
<evidence type="ECO:0000259" key="2">
    <source>
        <dbReference type="Pfam" id="PF14576"/>
    </source>
</evidence>
<comment type="caution">
    <text evidence="4">The sequence shown here is derived from an EMBL/GenBank/DDBJ whole genome shotgun (WGS) entry which is preliminary data.</text>
</comment>
<dbReference type="InterPro" id="IPR039299">
    <property type="entry name" value="SEOA"/>
</dbReference>
<dbReference type="STRING" id="63057.A0A2P5EQC5"/>
<protein>
    <submittedName>
        <fullName evidence="4">Sieve element occlusion</fullName>
    </submittedName>
</protein>
<dbReference type="InterPro" id="IPR027942">
    <property type="entry name" value="SEO_N"/>
</dbReference>
<gene>
    <name evidence="4" type="ORF">TorRG33x02_164580</name>
</gene>
<evidence type="ECO:0000256" key="1">
    <source>
        <dbReference type="SAM" id="Phobius"/>
    </source>
</evidence>
<evidence type="ECO:0000313" key="4">
    <source>
        <dbReference type="EMBL" id="PON87763.1"/>
    </source>
</evidence>
<proteinExistence type="predicted"/>
<feature type="domain" description="Sieve element occlusion N-terminal" evidence="2">
    <location>
        <begin position="49"/>
        <end position="335"/>
    </location>
</feature>
<dbReference type="OrthoDB" id="1478893at2759"/>
<name>A0A2P5EQC5_TREOI</name>
<dbReference type="GO" id="GO:0010088">
    <property type="term" value="P:phloem development"/>
    <property type="evidence" value="ECO:0007669"/>
    <property type="project" value="InterPro"/>
</dbReference>
<dbReference type="EMBL" id="JXTC01000113">
    <property type="protein sequence ID" value="PON87763.1"/>
    <property type="molecule type" value="Genomic_DNA"/>
</dbReference>
<evidence type="ECO:0000259" key="3">
    <source>
        <dbReference type="Pfam" id="PF14577"/>
    </source>
</evidence>
<accession>A0A2P5EQC5</accession>
<feature type="transmembrane region" description="Helical" evidence="1">
    <location>
        <begin position="258"/>
        <end position="279"/>
    </location>
</feature>
<feature type="domain" description="Sieve element occlusion C-terminal" evidence="3">
    <location>
        <begin position="581"/>
        <end position="714"/>
    </location>
</feature>
<keyword evidence="1" id="KW-0812">Transmembrane</keyword>
<dbReference type="Pfam" id="PF14577">
    <property type="entry name" value="SEO_C"/>
    <property type="match status" value="2"/>
</dbReference>
<evidence type="ECO:0000313" key="5">
    <source>
        <dbReference type="Proteomes" id="UP000237000"/>
    </source>
</evidence>